<protein>
    <submittedName>
        <fullName evidence="2">N-acetyltransferase domain-containing protein</fullName>
    </submittedName>
</protein>
<sequence>MFRLTISRFSKTNYIKNAAGLINADKYVLDSNQHLQREILHKMKMKNDKIITYQKANLEVDKPLITKFLVTHFAANEPINSAAGLSDKDSLELMTMLTDGATYGIMAKDEDKFVGMVTLNFVDGNSLLKEMPKRLEDYGSEIDNGPFKSRRANQVLSFVLASELLIPYRLKQPCTYMFGQVTQVHPKYHGCGIGKTMEMLSHKLAIQAKADYFVVSCSAEASAKMVGKMKGQELIDEYTYADFRDHGKQPFKVLPDGGIKTKAFALDLKKYCHLYDFKKVID</sequence>
<dbReference type="Proteomes" id="UP000887579">
    <property type="component" value="Unplaced"/>
</dbReference>
<accession>A0AC34F2J6</accession>
<organism evidence="1 2">
    <name type="scientific">Panagrolaimus sp. ES5</name>
    <dbReference type="NCBI Taxonomy" id="591445"/>
    <lineage>
        <taxon>Eukaryota</taxon>
        <taxon>Metazoa</taxon>
        <taxon>Ecdysozoa</taxon>
        <taxon>Nematoda</taxon>
        <taxon>Chromadorea</taxon>
        <taxon>Rhabditida</taxon>
        <taxon>Tylenchina</taxon>
        <taxon>Panagrolaimomorpha</taxon>
        <taxon>Panagrolaimoidea</taxon>
        <taxon>Panagrolaimidae</taxon>
        <taxon>Panagrolaimus</taxon>
    </lineage>
</organism>
<evidence type="ECO:0000313" key="2">
    <source>
        <dbReference type="WBParaSite" id="ES5_v2.g11157.t1"/>
    </source>
</evidence>
<reference evidence="2" key="1">
    <citation type="submission" date="2022-11" db="UniProtKB">
        <authorList>
            <consortium name="WormBaseParasite"/>
        </authorList>
    </citation>
    <scope>IDENTIFICATION</scope>
</reference>
<evidence type="ECO:0000313" key="1">
    <source>
        <dbReference type="Proteomes" id="UP000887579"/>
    </source>
</evidence>
<proteinExistence type="predicted"/>
<name>A0AC34F2J6_9BILA</name>
<dbReference type="WBParaSite" id="ES5_v2.g11157.t1">
    <property type="protein sequence ID" value="ES5_v2.g11157.t1"/>
    <property type="gene ID" value="ES5_v2.g11157"/>
</dbReference>